<proteinExistence type="predicted"/>
<dbReference type="Proteomes" id="UP000037460">
    <property type="component" value="Unassembled WGS sequence"/>
</dbReference>
<sequence>MEKLKQPPLLQSLHEVMRTIVFNPASALVVVIAAALMRRSQMSLAALLNPWEVSLLVWLSGYAAVRVALLGFVDGVVWFLAPRLPPLPSRVGPKPVYQHQINAMDVTYLLINSTIEYVFAQQIGHLLWHAPFIVRAPELLGLLNGPLAFWLLLVVDDMLYAPLHRFMHLQSIYKYVH</sequence>
<feature type="transmembrane region" description="Helical" evidence="1">
    <location>
        <begin position="57"/>
        <end position="80"/>
    </location>
</feature>
<feature type="transmembrane region" description="Helical" evidence="1">
    <location>
        <begin position="20"/>
        <end position="37"/>
    </location>
</feature>
<dbReference type="EMBL" id="JWZX01003314">
    <property type="protein sequence ID" value="KOO22052.1"/>
    <property type="molecule type" value="Genomic_DNA"/>
</dbReference>
<evidence type="ECO:0000256" key="1">
    <source>
        <dbReference type="SAM" id="Phobius"/>
    </source>
</evidence>
<keyword evidence="1" id="KW-1133">Transmembrane helix</keyword>
<keyword evidence="1" id="KW-0812">Transmembrane</keyword>
<feature type="transmembrane region" description="Helical" evidence="1">
    <location>
        <begin position="139"/>
        <end position="160"/>
    </location>
</feature>
<organism evidence="2 3">
    <name type="scientific">Chrysochromulina tobinii</name>
    <dbReference type="NCBI Taxonomy" id="1460289"/>
    <lineage>
        <taxon>Eukaryota</taxon>
        <taxon>Haptista</taxon>
        <taxon>Haptophyta</taxon>
        <taxon>Prymnesiophyceae</taxon>
        <taxon>Prymnesiales</taxon>
        <taxon>Chrysochromulinaceae</taxon>
        <taxon>Chrysochromulina</taxon>
    </lineage>
</organism>
<name>A0A0M0J6U6_9EUKA</name>
<evidence type="ECO:0000313" key="2">
    <source>
        <dbReference type="EMBL" id="KOO22052.1"/>
    </source>
</evidence>
<keyword evidence="3" id="KW-1185">Reference proteome</keyword>
<accession>A0A0M0J6U6</accession>
<dbReference type="AlphaFoldDB" id="A0A0M0J6U6"/>
<evidence type="ECO:0000313" key="3">
    <source>
        <dbReference type="Proteomes" id="UP000037460"/>
    </source>
</evidence>
<keyword evidence="1" id="KW-0472">Membrane</keyword>
<comment type="caution">
    <text evidence="2">The sequence shown here is derived from an EMBL/GenBank/DDBJ whole genome shotgun (WGS) entry which is preliminary data.</text>
</comment>
<gene>
    <name evidence="2" type="ORF">Ctob_001057</name>
</gene>
<protein>
    <recommendedName>
        <fullName evidence="4">Fatty acid hydroxylase domain-containing protein</fullName>
    </recommendedName>
</protein>
<evidence type="ECO:0008006" key="4">
    <source>
        <dbReference type="Google" id="ProtNLM"/>
    </source>
</evidence>
<reference evidence="3" key="1">
    <citation type="journal article" date="2015" name="PLoS Genet.">
        <title>Genome Sequence and Transcriptome Analyses of Chrysochromulina tobin: Metabolic Tools for Enhanced Algal Fitness in the Prominent Order Prymnesiales (Haptophyceae).</title>
        <authorList>
            <person name="Hovde B.T."/>
            <person name="Deodato C.R."/>
            <person name="Hunsperger H.M."/>
            <person name="Ryken S.A."/>
            <person name="Yost W."/>
            <person name="Jha R.K."/>
            <person name="Patterson J."/>
            <person name="Monnat R.J. Jr."/>
            <person name="Barlow S.B."/>
            <person name="Starkenburg S.R."/>
            <person name="Cattolico R.A."/>
        </authorList>
    </citation>
    <scope>NUCLEOTIDE SEQUENCE</scope>
    <source>
        <strain evidence="3">CCMP291</strain>
    </source>
</reference>
<dbReference type="OrthoDB" id="408954at2759"/>